<evidence type="ECO:0000259" key="4">
    <source>
        <dbReference type="Pfam" id="PF03328"/>
    </source>
</evidence>
<accession>A0AAE3VSQ8</accession>
<name>A0AAE3VSQ8_9HYPH</name>
<dbReference type="Gene3D" id="3.20.20.60">
    <property type="entry name" value="Phosphoenolpyruvate-binding domains"/>
    <property type="match status" value="1"/>
</dbReference>
<dbReference type="PANTHER" id="PTHR30502:SF0">
    <property type="entry name" value="PHOSPHOENOLPYRUVATE CARBOXYLASE FAMILY PROTEIN"/>
    <property type="match status" value="1"/>
</dbReference>
<feature type="domain" description="HpcH/HpaI aldolase/citrate lyase" evidence="4">
    <location>
        <begin position="19"/>
        <end position="237"/>
    </location>
</feature>
<dbReference type="EMBL" id="JAUSUL010000003">
    <property type="protein sequence ID" value="MDQ0316911.1"/>
    <property type="molecule type" value="Genomic_DNA"/>
</dbReference>
<comment type="caution">
    <text evidence="5">The sequence shown here is derived from an EMBL/GenBank/DDBJ whole genome shotgun (WGS) entry which is preliminary data.</text>
</comment>
<dbReference type="Pfam" id="PF03328">
    <property type="entry name" value="HpcH_HpaI"/>
    <property type="match status" value="1"/>
</dbReference>
<dbReference type="Proteomes" id="UP001229244">
    <property type="component" value="Unassembled WGS sequence"/>
</dbReference>
<reference evidence="5" key="1">
    <citation type="submission" date="2023-07" db="EMBL/GenBank/DDBJ databases">
        <title>Genomic Encyclopedia of Type Strains, Phase IV (KMG-IV): sequencing the most valuable type-strain genomes for metagenomic binning, comparative biology and taxonomic classification.</title>
        <authorList>
            <person name="Goeker M."/>
        </authorList>
    </citation>
    <scope>NUCLEOTIDE SEQUENCE</scope>
    <source>
        <strain evidence="5">DSM 21202</strain>
    </source>
</reference>
<dbReference type="GO" id="GO:0046872">
    <property type="term" value="F:metal ion binding"/>
    <property type="evidence" value="ECO:0007669"/>
    <property type="project" value="UniProtKB-KW"/>
</dbReference>
<dbReference type="InterPro" id="IPR050251">
    <property type="entry name" value="HpcH-HpaI_aldolase"/>
</dbReference>
<protein>
    <submittedName>
        <fullName evidence="5">2-keto-3-deoxy-L-rhamnonate aldolase RhmA</fullName>
    </submittedName>
</protein>
<dbReference type="AlphaFoldDB" id="A0AAE3VSQ8"/>
<keyword evidence="6" id="KW-1185">Reference proteome</keyword>
<comment type="similarity">
    <text evidence="1">Belongs to the HpcH/HpaI aldolase family.</text>
</comment>
<dbReference type="GO" id="GO:0005737">
    <property type="term" value="C:cytoplasm"/>
    <property type="evidence" value="ECO:0007669"/>
    <property type="project" value="TreeGrafter"/>
</dbReference>
<dbReference type="RefSeq" id="WP_306886786.1">
    <property type="nucleotide sequence ID" value="NZ_JAUSUL010000003.1"/>
</dbReference>
<evidence type="ECO:0000313" key="5">
    <source>
        <dbReference type="EMBL" id="MDQ0316911.1"/>
    </source>
</evidence>
<dbReference type="InterPro" id="IPR040442">
    <property type="entry name" value="Pyrv_kinase-like_dom_sf"/>
</dbReference>
<sequence>MDTNAAFRRRLVGGERIVGTFVKTPSPPVIEILGRAGFDFLVLDAEHTAMGRETVDLCLLAARAAGIPMLVRIPVASAEWISTVLDAGAAGIMAPHVGSAAEAGRIAAAMRYGDGGRGFSPSVPAAGYGARSIADHLEQAAQETVLICQIEDPDAAETTCEIAAVDGVDALFVGPVDLAVACGRTDPRDPDVVDLTSRVLAVAGDGNARTGLFVGAMAKTARWEEDGATVFVAGTDQAFLKAGARAALAAPSG</sequence>
<dbReference type="InterPro" id="IPR015813">
    <property type="entry name" value="Pyrv/PenolPyrv_kinase-like_dom"/>
</dbReference>
<keyword evidence="3" id="KW-0456">Lyase</keyword>
<dbReference type="GO" id="GO:0016832">
    <property type="term" value="F:aldehyde-lyase activity"/>
    <property type="evidence" value="ECO:0007669"/>
    <property type="project" value="TreeGrafter"/>
</dbReference>
<evidence type="ECO:0000256" key="3">
    <source>
        <dbReference type="ARBA" id="ARBA00023239"/>
    </source>
</evidence>
<proteinExistence type="inferred from homology"/>
<evidence type="ECO:0000313" key="6">
    <source>
        <dbReference type="Proteomes" id="UP001229244"/>
    </source>
</evidence>
<evidence type="ECO:0000256" key="2">
    <source>
        <dbReference type="ARBA" id="ARBA00022723"/>
    </source>
</evidence>
<organism evidence="5 6">
    <name type="scientific">Amorphus orientalis</name>
    <dbReference type="NCBI Taxonomy" id="649198"/>
    <lineage>
        <taxon>Bacteria</taxon>
        <taxon>Pseudomonadati</taxon>
        <taxon>Pseudomonadota</taxon>
        <taxon>Alphaproteobacteria</taxon>
        <taxon>Hyphomicrobiales</taxon>
        <taxon>Amorphaceae</taxon>
        <taxon>Amorphus</taxon>
    </lineage>
</organism>
<keyword evidence="2" id="KW-0479">Metal-binding</keyword>
<dbReference type="SUPFAM" id="SSF51621">
    <property type="entry name" value="Phosphoenolpyruvate/pyruvate domain"/>
    <property type="match status" value="1"/>
</dbReference>
<gene>
    <name evidence="5" type="ORF">J2S73_003387</name>
</gene>
<evidence type="ECO:0000256" key="1">
    <source>
        <dbReference type="ARBA" id="ARBA00005568"/>
    </source>
</evidence>
<dbReference type="InterPro" id="IPR005000">
    <property type="entry name" value="Aldolase/citrate-lyase_domain"/>
</dbReference>
<dbReference type="PANTHER" id="PTHR30502">
    <property type="entry name" value="2-KETO-3-DEOXY-L-RHAMNONATE ALDOLASE"/>
    <property type="match status" value="1"/>
</dbReference>